<feature type="signal peptide" evidence="5">
    <location>
        <begin position="1"/>
        <end position="24"/>
    </location>
</feature>
<dbReference type="PANTHER" id="PTHR23221">
    <property type="entry name" value="GLYCOSYLPHOSPHATIDYLINOSITOL PHOSPHOLIPASE D"/>
    <property type="match status" value="1"/>
</dbReference>
<dbReference type="InterPro" id="IPR013517">
    <property type="entry name" value="FG-GAP"/>
</dbReference>
<dbReference type="SMART" id="SM00191">
    <property type="entry name" value="Int_alpha"/>
    <property type="match status" value="7"/>
</dbReference>
<sequence precursor="true">MQQSNSAPTLALVLLATLAPLARAQDFNGDGQSDLAAGAPYETLANLKQAGTVSVLYGDGDRQNLVQPATQWNGGPEAYANFGQALAWGDFDGDGFDDLAVAAPAASVNGIAAAGVVTFFRGSKFGLTHDKGDALTQDTFGVEDEAEASDGFGWSLASGDFNGDGISDLAVGAPFEDTDSIDASGCVHVLLGQVKVGLTGDGATYYRQGVGGLLDQREVWDFFGFELVAGDFRGDGYDDLAVGIPHEDVNKAVDAGAVQIIPFYGGKLDFDNQQFWTQDSPGIVDETEYADNFGWSLAAGDFHFPGLNQPDGADDLAIGVPGENPDKVEDAGAVHVLYGFPSKGLVHDFSTFLHQGMNGAWGEKLEVGDAFGYSLAAPVRGDGTASLAIGVPFEDVGSATDAGAVHVLTRLIQTFWFNIFDLSSITITQDSEYGGAEPSESGDRFGYTLANYGLPYDGDDFFVGYYENGNLAIGAPFEDLGKKAGQVGQVSHGLLLGDSYLGLYSWQDQLDPVETPEKGDRLGYGL</sequence>
<evidence type="ECO:0000256" key="2">
    <source>
        <dbReference type="ARBA" id="ARBA00022737"/>
    </source>
</evidence>
<dbReference type="InterPro" id="IPR013519">
    <property type="entry name" value="Int_alpha_beta-p"/>
</dbReference>
<dbReference type="Proteomes" id="UP000316921">
    <property type="component" value="Chromosome"/>
</dbReference>
<dbReference type="GO" id="GO:0004621">
    <property type="term" value="F:glycosylphosphatidylinositol phospholipase D activity"/>
    <property type="evidence" value="ECO:0007669"/>
    <property type="project" value="TreeGrafter"/>
</dbReference>
<name>A0A518BFW5_9BACT</name>
<dbReference type="RefSeq" id="WP_419192129.1">
    <property type="nucleotide sequence ID" value="NZ_CP036287.1"/>
</dbReference>
<dbReference type="EMBL" id="CP036287">
    <property type="protein sequence ID" value="QDU65877.1"/>
    <property type="molecule type" value="Genomic_DNA"/>
</dbReference>
<accession>A0A518BFW5</accession>
<protein>
    <submittedName>
        <fullName evidence="6">FG-GAP repeat protein</fullName>
    </submittedName>
</protein>
<keyword evidence="3" id="KW-0378">Hydrolase</keyword>
<keyword evidence="2" id="KW-0677">Repeat</keyword>
<dbReference type="GO" id="GO:0005615">
    <property type="term" value="C:extracellular space"/>
    <property type="evidence" value="ECO:0007669"/>
    <property type="project" value="TreeGrafter"/>
</dbReference>
<dbReference type="Gene3D" id="2.130.10.130">
    <property type="entry name" value="Integrin alpha, N-terminal"/>
    <property type="match status" value="3"/>
</dbReference>
<evidence type="ECO:0000256" key="5">
    <source>
        <dbReference type="SAM" id="SignalP"/>
    </source>
</evidence>
<evidence type="ECO:0000256" key="3">
    <source>
        <dbReference type="ARBA" id="ARBA00022801"/>
    </source>
</evidence>
<evidence type="ECO:0000313" key="6">
    <source>
        <dbReference type="EMBL" id="QDU65877.1"/>
    </source>
</evidence>
<gene>
    <name evidence="6" type="ORF">Pla133_09430</name>
</gene>
<feature type="chain" id="PRO_5021952608" evidence="5">
    <location>
        <begin position="25"/>
        <end position="526"/>
    </location>
</feature>
<proteinExistence type="predicted"/>
<reference evidence="6 7" key="1">
    <citation type="submission" date="2019-02" db="EMBL/GenBank/DDBJ databases">
        <title>Deep-cultivation of Planctomycetes and their phenomic and genomic characterization uncovers novel biology.</title>
        <authorList>
            <person name="Wiegand S."/>
            <person name="Jogler M."/>
            <person name="Boedeker C."/>
            <person name="Pinto D."/>
            <person name="Vollmers J."/>
            <person name="Rivas-Marin E."/>
            <person name="Kohn T."/>
            <person name="Peeters S.H."/>
            <person name="Heuer A."/>
            <person name="Rast P."/>
            <person name="Oberbeckmann S."/>
            <person name="Bunk B."/>
            <person name="Jeske O."/>
            <person name="Meyerdierks A."/>
            <person name="Storesund J.E."/>
            <person name="Kallscheuer N."/>
            <person name="Luecker S."/>
            <person name="Lage O.M."/>
            <person name="Pohl T."/>
            <person name="Merkel B.J."/>
            <person name="Hornburger P."/>
            <person name="Mueller R.-W."/>
            <person name="Bruemmer F."/>
            <person name="Labrenz M."/>
            <person name="Spormann A.M."/>
            <person name="Op den Camp H."/>
            <person name="Overmann J."/>
            <person name="Amann R."/>
            <person name="Jetten M.S.M."/>
            <person name="Mascher T."/>
            <person name="Medema M.H."/>
            <person name="Devos D.P."/>
            <person name="Kaster A.-K."/>
            <person name="Ovreas L."/>
            <person name="Rohde M."/>
            <person name="Galperin M.Y."/>
            <person name="Jogler C."/>
        </authorList>
    </citation>
    <scope>NUCLEOTIDE SEQUENCE [LARGE SCALE GENOMIC DNA]</scope>
    <source>
        <strain evidence="6 7">Pla133</strain>
    </source>
</reference>
<organism evidence="6 7">
    <name type="scientific">Engelhardtia mirabilis</name>
    <dbReference type="NCBI Taxonomy" id="2528011"/>
    <lineage>
        <taxon>Bacteria</taxon>
        <taxon>Pseudomonadati</taxon>
        <taxon>Planctomycetota</taxon>
        <taxon>Planctomycetia</taxon>
        <taxon>Planctomycetia incertae sedis</taxon>
        <taxon>Engelhardtia</taxon>
    </lineage>
</organism>
<dbReference type="KEGG" id="pbap:Pla133_09430"/>
<dbReference type="PROSITE" id="PS51470">
    <property type="entry name" value="FG_GAP"/>
    <property type="match status" value="3"/>
</dbReference>
<keyword evidence="4" id="KW-0325">Glycoprotein</keyword>
<evidence type="ECO:0000256" key="1">
    <source>
        <dbReference type="ARBA" id="ARBA00022729"/>
    </source>
</evidence>
<dbReference type="AlphaFoldDB" id="A0A518BFW5"/>
<dbReference type="Pfam" id="PF01839">
    <property type="entry name" value="FG-GAP"/>
    <property type="match status" value="4"/>
</dbReference>
<evidence type="ECO:0000256" key="4">
    <source>
        <dbReference type="ARBA" id="ARBA00023180"/>
    </source>
</evidence>
<dbReference type="GO" id="GO:0031012">
    <property type="term" value="C:extracellular matrix"/>
    <property type="evidence" value="ECO:0007669"/>
    <property type="project" value="TreeGrafter"/>
</dbReference>
<dbReference type="SUPFAM" id="SSF69318">
    <property type="entry name" value="Integrin alpha N-terminal domain"/>
    <property type="match status" value="2"/>
</dbReference>
<keyword evidence="7" id="KW-1185">Reference proteome</keyword>
<keyword evidence="1 5" id="KW-0732">Signal</keyword>
<dbReference type="InterPro" id="IPR028994">
    <property type="entry name" value="Integrin_alpha_N"/>
</dbReference>
<dbReference type="PANTHER" id="PTHR23221:SF7">
    <property type="entry name" value="PHOSPHATIDYLINOSITOL-GLYCAN-SPECIFIC PHOSPHOLIPASE D"/>
    <property type="match status" value="1"/>
</dbReference>
<evidence type="ECO:0000313" key="7">
    <source>
        <dbReference type="Proteomes" id="UP000316921"/>
    </source>
</evidence>